<dbReference type="EMBL" id="CM016762">
    <property type="protein sequence ID" value="TMS39651.1"/>
    <property type="molecule type" value="Genomic_DNA"/>
</dbReference>
<protein>
    <submittedName>
        <fullName evidence="2">Uncharacterized protein</fullName>
    </submittedName>
</protein>
<feature type="region of interest" description="Disordered" evidence="1">
    <location>
        <begin position="95"/>
        <end position="128"/>
    </location>
</feature>
<organism evidence="2 3">
    <name type="scientific">Steinernema carpocapsae</name>
    <name type="common">Entomopathogenic nematode</name>
    <dbReference type="NCBI Taxonomy" id="34508"/>
    <lineage>
        <taxon>Eukaryota</taxon>
        <taxon>Metazoa</taxon>
        <taxon>Ecdysozoa</taxon>
        <taxon>Nematoda</taxon>
        <taxon>Chromadorea</taxon>
        <taxon>Rhabditida</taxon>
        <taxon>Tylenchina</taxon>
        <taxon>Panagrolaimomorpha</taxon>
        <taxon>Strongyloidoidea</taxon>
        <taxon>Steinernematidae</taxon>
        <taxon>Steinernema</taxon>
    </lineage>
</organism>
<evidence type="ECO:0000256" key="1">
    <source>
        <dbReference type="SAM" id="MobiDB-lite"/>
    </source>
</evidence>
<reference evidence="2 3" key="2">
    <citation type="journal article" date="2019" name="G3 (Bethesda)">
        <title>Hybrid Assembly of the Genome of the Entomopathogenic Nematode Steinernema carpocapsae Identifies the X-Chromosome.</title>
        <authorList>
            <person name="Serra L."/>
            <person name="Macchietto M."/>
            <person name="Macias-Munoz A."/>
            <person name="McGill C.J."/>
            <person name="Rodriguez I.M."/>
            <person name="Rodriguez B."/>
            <person name="Murad R."/>
            <person name="Mortazavi A."/>
        </authorList>
    </citation>
    <scope>NUCLEOTIDE SEQUENCE [LARGE SCALE GENOMIC DNA]</scope>
    <source>
        <strain evidence="2 3">ALL</strain>
    </source>
</reference>
<evidence type="ECO:0000313" key="2">
    <source>
        <dbReference type="EMBL" id="TMS39651.1"/>
    </source>
</evidence>
<accession>A0A4U8V1A6</accession>
<sequence>MEGVVSLVIDRESDPMKVVLETNITKYFDESHSEQGHASIILDLCGYARASAIIKDHAVSFTKTFVEEPRWKRRKIEPYVPPEPVVPEVCRPKASVNSSLSPEMSRPRCPMTQKKPESFFKSNASGKR</sequence>
<gene>
    <name evidence="2" type="ORF">L596_006142</name>
</gene>
<keyword evidence="3" id="KW-1185">Reference proteome</keyword>
<name>A0A4U8V1A6_STECR</name>
<dbReference type="AlphaFoldDB" id="A0A4U8V1A6"/>
<evidence type="ECO:0000313" key="3">
    <source>
        <dbReference type="Proteomes" id="UP000298663"/>
    </source>
</evidence>
<reference evidence="2 3" key="1">
    <citation type="journal article" date="2015" name="Genome Biol.">
        <title>Comparative genomics of Steinernema reveals deeply conserved gene regulatory networks.</title>
        <authorList>
            <person name="Dillman A.R."/>
            <person name="Macchietto M."/>
            <person name="Porter C.F."/>
            <person name="Rogers A."/>
            <person name="Williams B."/>
            <person name="Antoshechkin I."/>
            <person name="Lee M.M."/>
            <person name="Goodwin Z."/>
            <person name="Lu X."/>
            <person name="Lewis E.E."/>
            <person name="Goodrich-Blair H."/>
            <person name="Stock S.P."/>
            <person name="Adams B.J."/>
            <person name="Sternberg P.W."/>
            <person name="Mortazavi A."/>
        </authorList>
    </citation>
    <scope>NUCLEOTIDE SEQUENCE [LARGE SCALE GENOMIC DNA]</scope>
    <source>
        <strain evidence="2 3">ALL</strain>
    </source>
</reference>
<proteinExistence type="predicted"/>
<dbReference type="Proteomes" id="UP000298663">
    <property type="component" value="Chromosome X"/>
</dbReference>